<gene>
    <name evidence="1" type="ORF">KUCAC02_021847</name>
</gene>
<protein>
    <submittedName>
        <fullName evidence="1">Uncharacterized protein</fullName>
    </submittedName>
</protein>
<sequence length="129" mass="14346">MELGGIDKLGDAAGTGMERPNHLLHDETPLRHTFTFLSSRLSPNLLLVHHRQETNNKETRTDANLPPIRYQSEPGNLLASLRRTEISIWQPAACPVAGSLVAVTLCTERDILLGLGQRWPVLRDYPLAC</sequence>
<name>A0ACB9XHY4_CHAAC</name>
<organism evidence="1 2">
    <name type="scientific">Chaenocephalus aceratus</name>
    <name type="common">Blackfin icefish</name>
    <name type="synonym">Chaenichthys aceratus</name>
    <dbReference type="NCBI Taxonomy" id="36190"/>
    <lineage>
        <taxon>Eukaryota</taxon>
        <taxon>Metazoa</taxon>
        <taxon>Chordata</taxon>
        <taxon>Craniata</taxon>
        <taxon>Vertebrata</taxon>
        <taxon>Euteleostomi</taxon>
        <taxon>Actinopterygii</taxon>
        <taxon>Neopterygii</taxon>
        <taxon>Teleostei</taxon>
        <taxon>Neoteleostei</taxon>
        <taxon>Acanthomorphata</taxon>
        <taxon>Eupercaria</taxon>
        <taxon>Perciformes</taxon>
        <taxon>Notothenioidei</taxon>
        <taxon>Channichthyidae</taxon>
        <taxon>Chaenocephalus</taxon>
    </lineage>
</organism>
<accession>A0ACB9XHY4</accession>
<evidence type="ECO:0000313" key="2">
    <source>
        <dbReference type="Proteomes" id="UP001057452"/>
    </source>
</evidence>
<keyword evidence="2" id="KW-1185">Reference proteome</keyword>
<proteinExistence type="predicted"/>
<reference evidence="1" key="1">
    <citation type="submission" date="2022-05" db="EMBL/GenBank/DDBJ databases">
        <title>Chromosome-level genome of Chaenocephalus aceratus.</title>
        <authorList>
            <person name="Park H."/>
        </authorList>
    </citation>
    <scope>NUCLEOTIDE SEQUENCE</scope>
    <source>
        <strain evidence="1">KU_202001</strain>
    </source>
</reference>
<dbReference type="EMBL" id="CM043790">
    <property type="protein sequence ID" value="KAI4826206.1"/>
    <property type="molecule type" value="Genomic_DNA"/>
</dbReference>
<dbReference type="Proteomes" id="UP001057452">
    <property type="component" value="Chromosome 6"/>
</dbReference>
<evidence type="ECO:0000313" key="1">
    <source>
        <dbReference type="EMBL" id="KAI4826206.1"/>
    </source>
</evidence>
<comment type="caution">
    <text evidence="1">The sequence shown here is derived from an EMBL/GenBank/DDBJ whole genome shotgun (WGS) entry which is preliminary data.</text>
</comment>